<keyword evidence="2" id="KW-1185">Reference proteome</keyword>
<evidence type="ECO:0000313" key="2">
    <source>
        <dbReference type="Proteomes" id="UP001357223"/>
    </source>
</evidence>
<sequence>MTDNNQKLKKKQKLRNNEYYNMQAELDTLYAQSKSGYTLESYMILSLMKEILSWPSEISKRITEAKQVGRMVIPFLILGKKILQLL</sequence>
<organism evidence="1 2">
    <name type="scientific">Niallia oryzisoli</name>
    <dbReference type="NCBI Taxonomy" id="1737571"/>
    <lineage>
        <taxon>Bacteria</taxon>
        <taxon>Bacillati</taxon>
        <taxon>Bacillota</taxon>
        <taxon>Bacilli</taxon>
        <taxon>Bacillales</taxon>
        <taxon>Bacillaceae</taxon>
        <taxon>Niallia</taxon>
    </lineage>
</organism>
<reference evidence="1 2" key="1">
    <citation type="submission" date="2023-10" db="EMBL/GenBank/DDBJ databases">
        <title>Niallia locisalis sp.nov. isolated from a salt pond sample.</title>
        <authorList>
            <person name="Li X.-J."/>
            <person name="Dong L."/>
        </authorList>
    </citation>
    <scope>NUCLEOTIDE SEQUENCE [LARGE SCALE GENOMIC DNA]</scope>
    <source>
        <strain evidence="1 2">DSM 29761</strain>
    </source>
</reference>
<accession>A0ABZ2CDW7</accession>
<dbReference type="EMBL" id="CP137640">
    <property type="protein sequence ID" value="WVX81956.1"/>
    <property type="molecule type" value="Genomic_DNA"/>
</dbReference>
<protein>
    <submittedName>
        <fullName evidence="1">Uncharacterized protein</fullName>
    </submittedName>
</protein>
<evidence type="ECO:0000313" key="1">
    <source>
        <dbReference type="EMBL" id="WVX81956.1"/>
    </source>
</evidence>
<proteinExistence type="predicted"/>
<name>A0ABZ2CDW7_9BACI</name>
<gene>
    <name evidence="1" type="ORF">R4Z09_02720</name>
</gene>
<dbReference type="Proteomes" id="UP001357223">
    <property type="component" value="Chromosome"/>
</dbReference>